<keyword evidence="2" id="KW-1133">Transmembrane helix</keyword>
<protein>
    <recommendedName>
        <fullName evidence="1">Stage II sporulation protein M</fullName>
    </recommendedName>
</protein>
<evidence type="ECO:0000313" key="4">
    <source>
        <dbReference type="Proteomes" id="UP000602050"/>
    </source>
</evidence>
<feature type="transmembrane region" description="Helical" evidence="2">
    <location>
        <begin position="23"/>
        <end position="44"/>
    </location>
</feature>
<dbReference type="GO" id="GO:0005886">
    <property type="term" value="C:plasma membrane"/>
    <property type="evidence" value="ECO:0007669"/>
    <property type="project" value="UniProtKB-SubCell"/>
</dbReference>
<reference evidence="3" key="1">
    <citation type="journal article" date="2014" name="Int. J. Syst. Evol. Microbiol.">
        <title>Complete genome sequence of Corynebacterium casei LMG S-19264T (=DSM 44701T), isolated from a smear-ripened cheese.</title>
        <authorList>
            <consortium name="US DOE Joint Genome Institute (JGI-PGF)"/>
            <person name="Walter F."/>
            <person name="Albersmeier A."/>
            <person name="Kalinowski J."/>
            <person name="Ruckert C."/>
        </authorList>
    </citation>
    <scope>NUCLEOTIDE SEQUENCE</scope>
    <source>
        <strain evidence="3">CGMCC 1.12360</strain>
    </source>
</reference>
<dbReference type="AlphaFoldDB" id="A0A8J3EIU2"/>
<dbReference type="NCBIfam" id="TIGR02831">
    <property type="entry name" value="spo_II_M"/>
    <property type="match status" value="1"/>
</dbReference>
<feature type="transmembrane region" description="Helical" evidence="2">
    <location>
        <begin position="181"/>
        <end position="205"/>
    </location>
</feature>
<evidence type="ECO:0000313" key="3">
    <source>
        <dbReference type="EMBL" id="GGH69123.1"/>
    </source>
</evidence>
<gene>
    <name evidence="3" type="primary">spoIIM</name>
    <name evidence="3" type="ORF">GCM10010978_02820</name>
</gene>
<dbReference type="EMBL" id="BMEV01000003">
    <property type="protein sequence ID" value="GGH69123.1"/>
    <property type="molecule type" value="Genomic_DNA"/>
</dbReference>
<comment type="caution">
    <text evidence="3">The sequence shown here is derived from an EMBL/GenBank/DDBJ whole genome shotgun (WGS) entry which is preliminary data.</text>
</comment>
<comment type="function">
    <text evidence="1">Required for complete septum migration and engulfment of the forespore compartment during sporulation. Required for stabilizing and recruiting of SpoIIP to the septal membrane.</text>
</comment>
<sequence>MEMGDTMYYRTKKTIIDHLREQATIYIFMIVLFLTGIIFGAVIVNSMNFIQKQELFFYVERFFQQMLEGQEIQNQALFKESFFYHMKYLFLMFILGLSVIGLPLVWVLVYLKGLVVGFSVGFLVNQLGFDGLILASLAIAPQNIIAIPIYLIAGTLSMLFSLSILYRLFSRRPTDSIFQPFGRYVASFSVLLAGAVFAALIEVYISTPSMDRVISSFFG</sequence>
<dbReference type="Proteomes" id="UP000602050">
    <property type="component" value="Unassembled WGS sequence"/>
</dbReference>
<dbReference type="GO" id="GO:0030435">
    <property type="term" value="P:sporulation resulting in formation of a cellular spore"/>
    <property type="evidence" value="ECO:0007669"/>
    <property type="project" value="UniProtKB-KW"/>
</dbReference>
<feature type="transmembrane region" description="Helical" evidence="2">
    <location>
        <begin position="88"/>
        <end position="109"/>
    </location>
</feature>
<dbReference type="PIRSF" id="PIRSF038973">
    <property type="entry name" value="SpoIIM"/>
    <property type="match status" value="1"/>
</dbReference>
<proteinExistence type="predicted"/>
<accession>A0A8J3EIU2</accession>
<keyword evidence="1" id="KW-1003">Cell membrane</keyword>
<comment type="subcellular location">
    <subcellularLocation>
        <location evidence="1">Cell membrane</location>
        <topology evidence="1">Multi-pass membrane protein</topology>
    </subcellularLocation>
    <text evidence="1">Localizes to the sporulation septum and to the second division site within the mother cell. Before the start of engulfment localizes to the septal midpoint, then spreads throughout the septum prior to becoming enriched at the leading edge of the engulfing membrane, where it remains until the completion of membrane migration. Some remain partially trapped at the septum during engulfment and upon completion of engulfment become dispersed in the outer forespore membrane. Localization of the MPD complex to the septal membrane is dependent on SpoIIB.</text>
</comment>
<feature type="transmembrane region" description="Helical" evidence="2">
    <location>
        <begin position="115"/>
        <end position="140"/>
    </location>
</feature>
<organism evidence="3 4">
    <name type="scientific">Compostibacillus humi</name>
    <dbReference type="NCBI Taxonomy" id="1245525"/>
    <lineage>
        <taxon>Bacteria</taxon>
        <taxon>Bacillati</taxon>
        <taxon>Bacillota</taxon>
        <taxon>Bacilli</taxon>
        <taxon>Bacillales</taxon>
        <taxon>Bacillaceae</taxon>
        <taxon>Compostibacillus</taxon>
    </lineage>
</organism>
<dbReference type="InterPro" id="IPR002798">
    <property type="entry name" value="SpoIIM-like"/>
</dbReference>
<comment type="subunit">
    <text evidence="1">Component of the MPD complex composed of SpoIIM, SpoIIP and SpoIID.</text>
</comment>
<keyword evidence="4" id="KW-1185">Reference proteome</keyword>
<keyword evidence="1 2" id="KW-0472">Membrane</keyword>
<evidence type="ECO:0000256" key="1">
    <source>
        <dbReference type="PIRNR" id="PIRNR038973"/>
    </source>
</evidence>
<dbReference type="Pfam" id="PF01944">
    <property type="entry name" value="SpoIIM"/>
    <property type="match status" value="1"/>
</dbReference>
<keyword evidence="1" id="KW-0749">Sporulation</keyword>
<name>A0A8J3EIU2_9BACI</name>
<reference evidence="3" key="2">
    <citation type="submission" date="2020-09" db="EMBL/GenBank/DDBJ databases">
        <authorList>
            <person name="Sun Q."/>
            <person name="Zhou Y."/>
        </authorList>
    </citation>
    <scope>NUCLEOTIDE SEQUENCE</scope>
    <source>
        <strain evidence="3">CGMCC 1.12360</strain>
    </source>
</reference>
<evidence type="ECO:0000256" key="2">
    <source>
        <dbReference type="SAM" id="Phobius"/>
    </source>
</evidence>
<feature type="transmembrane region" description="Helical" evidence="2">
    <location>
        <begin position="147"/>
        <end position="169"/>
    </location>
</feature>
<keyword evidence="1 2" id="KW-0812">Transmembrane</keyword>
<dbReference type="InterPro" id="IPR014196">
    <property type="entry name" value="SpoIIM"/>
</dbReference>